<dbReference type="SUPFAM" id="SSF55620">
    <property type="entry name" value="Tetrahydrobiopterin biosynthesis enzymes-like"/>
    <property type="match status" value="1"/>
</dbReference>
<dbReference type="EMBL" id="CP018221">
    <property type="protein sequence ID" value="API60497.1"/>
    <property type="molecule type" value="Genomic_DNA"/>
</dbReference>
<keyword evidence="4 6" id="KW-0289">Folate biosynthesis</keyword>
<dbReference type="Proteomes" id="UP000182063">
    <property type="component" value="Chromosome"/>
</dbReference>
<evidence type="ECO:0000259" key="7">
    <source>
        <dbReference type="SMART" id="SM00905"/>
    </source>
</evidence>
<organism evidence="8 9">
    <name type="scientific">Tardibacter chloracetimidivorans</name>
    <dbReference type="NCBI Taxonomy" id="1921510"/>
    <lineage>
        <taxon>Bacteria</taxon>
        <taxon>Pseudomonadati</taxon>
        <taxon>Pseudomonadota</taxon>
        <taxon>Alphaproteobacteria</taxon>
        <taxon>Sphingomonadales</taxon>
        <taxon>Sphingomonadaceae</taxon>
        <taxon>Tardibacter</taxon>
    </lineage>
</organism>
<reference evidence="9" key="1">
    <citation type="submission" date="2016-11" db="EMBL/GenBank/DDBJ databases">
        <title>Complete Genome Sequence of alachlor-degrading Sphingomonas sp. strain JJ-A5.</title>
        <authorList>
            <person name="Lee H."/>
            <person name="Ka J.-O."/>
        </authorList>
    </citation>
    <scope>NUCLEOTIDE SEQUENCE [LARGE SCALE GENOMIC DNA]</scope>
    <source>
        <strain evidence="9">JJ-A5</strain>
    </source>
</reference>
<dbReference type="KEGG" id="sphj:BSL82_15400"/>
<keyword evidence="5 6" id="KW-0456">Lyase</keyword>
<dbReference type="InterPro" id="IPR006156">
    <property type="entry name" value="Dihydroneopterin_aldolase"/>
</dbReference>
<dbReference type="EC" id="4.1.2.25" evidence="6"/>
<dbReference type="GO" id="GO:0046656">
    <property type="term" value="P:folic acid biosynthetic process"/>
    <property type="evidence" value="ECO:0007669"/>
    <property type="project" value="UniProtKB-UniRule"/>
</dbReference>
<comment type="function">
    <text evidence="6">Catalyzes the conversion of 7,8-dihydroneopterin to 6-hydroxymethyl-7,8-dihydropterin.</text>
</comment>
<evidence type="ECO:0000256" key="2">
    <source>
        <dbReference type="ARBA" id="ARBA00005013"/>
    </source>
</evidence>
<name>A0A1L3ZXZ4_9SPHN</name>
<dbReference type="PANTHER" id="PTHR42844:SF1">
    <property type="entry name" value="DIHYDRONEOPTERIN ALDOLASE 1-RELATED"/>
    <property type="match status" value="1"/>
</dbReference>
<dbReference type="Pfam" id="PF02152">
    <property type="entry name" value="FolB"/>
    <property type="match status" value="1"/>
</dbReference>
<dbReference type="UniPathway" id="UPA00077">
    <property type="reaction ID" value="UER00154"/>
</dbReference>
<comment type="pathway">
    <text evidence="2 6">Cofactor biosynthesis; tetrahydrofolate biosynthesis; 2-amino-4-hydroxy-6-hydroxymethyl-7,8-dihydropteridine diphosphate from 7,8-dihydroneopterin triphosphate: step 3/4.</text>
</comment>
<dbReference type="PANTHER" id="PTHR42844">
    <property type="entry name" value="DIHYDRONEOPTERIN ALDOLASE 1-RELATED"/>
    <property type="match status" value="1"/>
</dbReference>
<dbReference type="OrthoDB" id="9808041at2"/>
<dbReference type="InterPro" id="IPR006157">
    <property type="entry name" value="FolB_dom"/>
</dbReference>
<evidence type="ECO:0000313" key="8">
    <source>
        <dbReference type="EMBL" id="API60497.1"/>
    </source>
</evidence>
<dbReference type="InterPro" id="IPR043133">
    <property type="entry name" value="GTP-CH-I_C/QueF"/>
</dbReference>
<sequence length="117" mass="13243">MFLRGIEAHGRHGVFEAERREGQRFIVDVDWWLYRPAATDDMRDTVCYKAIFDIVVALIVGEPWRLIETFAARIATKLLESFPAIAALNVTVHKPDAPIGGRFADVGVSLFRRRSDA</sequence>
<accession>A0A1L3ZXZ4</accession>
<gene>
    <name evidence="8" type="ORF">BSL82_15400</name>
</gene>
<comment type="catalytic activity">
    <reaction evidence="1 6">
        <text>7,8-dihydroneopterin = 6-hydroxymethyl-7,8-dihydropterin + glycolaldehyde</text>
        <dbReference type="Rhea" id="RHEA:10540"/>
        <dbReference type="ChEBI" id="CHEBI:17001"/>
        <dbReference type="ChEBI" id="CHEBI:17071"/>
        <dbReference type="ChEBI" id="CHEBI:44841"/>
        <dbReference type="EC" id="4.1.2.25"/>
    </reaction>
</comment>
<feature type="domain" description="Dihydroneopterin aldolase/epimerase" evidence="7">
    <location>
        <begin position="1"/>
        <end position="112"/>
    </location>
</feature>
<dbReference type="GO" id="GO:0004150">
    <property type="term" value="F:dihydroneopterin aldolase activity"/>
    <property type="evidence" value="ECO:0007669"/>
    <property type="project" value="UniProtKB-UniRule"/>
</dbReference>
<dbReference type="NCBIfam" id="TIGR00526">
    <property type="entry name" value="folB_dom"/>
    <property type="match status" value="1"/>
</dbReference>
<dbReference type="AlphaFoldDB" id="A0A1L3ZXZ4"/>
<dbReference type="STRING" id="1921510.BSL82_15400"/>
<evidence type="ECO:0000256" key="1">
    <source>
        <dbReference type="ARBA" id="ARBA00001353"/>
    </source>
</evidence>
<proteinExistence type="inferred from homology"/>
<dbReference type="GO" id="GO:0046654">
    <property type="term" value="P:tetrahydrofolate biosynthetic process"/>
    <property type="evidence" value="ECO:0007669"/>
    <property type="project" value="UniProtKB-UniRule"/>
</dbReference>
<evidence type="ECO:0000256" key="6">
    <source>
        <dbReference type="RuleBase" id="RU362079"/>
    </source>
</evidence>
<dbReference type="GO" id="GO:0005737">
    <property type="term" value="C:cytoplasm"/>
    <property type="evidence" value="ECO:0007669"/>
    <property type="project" value="TreeGrafter"/>
</dbReference>
<evidence type="ECO:0000256" key="5">
    <source>
        <dbReference type="ARBA" id="ARBA00023239"/>
    </source>
</evidence>
<evidence type="ECO:0000256" key="4">
    <source>
        <dbReference type="ARBA" id="ARBA00022909"/>
    </source>
</evidence>
<dbReference type="NCBIfam" id="TIGR00525">
    <property type="entry name" value="folB"/>
    <property type="match status" value="1"/>
</dbReference>
<comment type="similarity">
    <text evidence="3 6">Belongs to the DHNA family.</text>
</comment>
<protein>
    <recommendedName>
        <fullName evidence="6">7,8-dihydroneopterin aldolase</fullName>
        <ecNumber evidence="6">4.1.2.25</ecNumber>
    </recommendedName>
</protein>
<keyword evidence="9" id="KW-1185">Reference proteome</keyword>
<dbReference type="SMART" id="SM00905">
    <property type="entry name" value="FolB"/>
    <property type="match status" value="1"/>
</dbReference>
<dbReference type="CDD" id="cd00534">
    <property type="entry name" value="DHNA_DHNTPE"/>
    <property type="match status" value="1"/>
</dbReference>
<evidence type="ECO:0000256" key="3">
    <source>
        <dbReference type="ARBA" id="ARBA00005708"/>
    </source>
</evidence>
<dbReference type="Gene3D" id="3.30.1130.10">
    <property type="match status" value="1"/>
</dbReference>
<evidence type="ECO:0000313" key="9">
    <source>
        <dbReference type="Proteomes" id="UP000182063"/>
    </source>
</evidence>